<keyword evidence="2" id="KW-1185">Reference proteome</keyword>
<proteinExistence type="predicted"/>
<evidence type="ECO:0000313" key="1">
    <source>
        <dbReference type="EMBL" id="EYC02919.1"/>
    </source>
</evidence>
<dbReference type="EMBL" id="JARK01001433">
    <property type="protein sequence ID" value="EYC02919.1"/>
    <property type="molecule type" value="Genomic_DNA"/>
</dbReference>
<reference evidence="2" key="1">
    <citation type="journal article" date="2015" name="Nat. Genet.">
        <title>The genome and transcriptome of the zoonotic hookworm Ancylostoma ceylanicum identify infection-specific gene families.</title>
        <authorList>
            <person name="Schwarz E.M."/>
            <person name="Hu Y."/>
            <person name="Antoshechkin I."/>
            <person name="Miller M.M."/>
            <person name="Sternberg P.W."/>
            <person name="Aroian R.V."/>
        </authorList>
    </citation>
    <scope>NUCLEOTIDE SEQUENCE</scope>
    <source>
        <strain evidence="2">HY135</strain>
    </source>
</reference>
<name>A0A016TIW1_9BILA</name>
<organism evidence="1 2">
    <name type="scientific">Ancylostoma ceylanicum</name>
    <dbReference type="NCBI Taxonomy" id="53326"/>
    <lineage>
        <taxon>Eukaryota</taxon>
        <taxon>Metazoa</taxon>
        <taxon>Ecdysozoa</taxon>
        <taxon>Nematoda</taxon>
        <taxon>Chromadorea</taxon>
        <taxon>Rhabditida</taxon>
        <taxon>Rhabditina</taxon>
        <taxon>Rhabditomorpha</taxon>
        <taxon>Strongyloidea</taxon>
        <taxon>Ancylostomatidae</taxon>
        <taxon>Ancylostomatinae</taxon>
        <taxon>Ancylostoma</taxon>
    </lineage>
</organism>
<sequence length="134" mass="15068">MAVSRRNRHTAGRLEWEACVRASVTAQRTGRFNSESACQQAFWLKKLWAGKGENKLSTSFGSNNLSARSGGSKLSTSFRRGCSHFIVMSEEDQQLEEFVEIEEGTVGVQDPSSLTTPNDEGRRWNMEHVNQWAI</sequence>
<dbReference type="Proteomes" id="UP000024635">
    <property type="component" value="Unassembled WGS sequence"/>
</dbReference>
<protein>
    <submittedName>
        <fullName evidence="1">Uncharacterized protein</fullName>
    </submittedName>
</protein>
<comment type="caution">
    <text evidence="1">The sequence shown here is derived from an EMBL/GenBank/DDBJ whole genome shotgun (WGS) entry which is preliminary data.</text>
</comment>
<evidence type="ECO:0000313" key="2">
    <source>
        <dbReference type="Proteomes" id="UP000024635"/>
    </source>
</evidence>
<gene>
    <name evidence="1" type="primary">Acey_s0097.g3019</name>
    <name evidence="1" type="ORF">Y032_0097g3019</name>
</gene>
<dbReference type="AlphaFoldDB" id="A0A016TIW1"/>
<accession>A0A016TIW1</accession>